<feature type="transmembrane region" description="Helical" evidence="1">
    <location>
        <begin position="46"/>
        <end position="68"/>
    </location>
</feature>
<keyword evidence="3" id="KW-1185">Reference proteome</keyword>
<keyword evidence="1" id="KW-1133">Transmembrane helix</keyword>
<dbReference type="AlphaFoldDB" id="A0A1D8GJ30"/>
<evidence type="ECO:0000313" key="3">
    <source>
        <dbReference type="Proteomes" id="UP000095743"/>
    </source>
</evidence>
<reference evidence="2 3" key="1">
    <citation type="submission" date="2016-09" db="EMBL/GenBank/DDBJ databases">
        <title>Genomic analysis reveals versatility of anaerobic energy metabolism of Geosporobacter ferrireducens IRF9 of phylum Firmicutes.</title>
        <authorList>
            <person name="Kim S.-J."/>
        </authorList>
    </citation>
    <scope>NUCLEOTIDE SEQUENCE [LARGE SCALE GENOMIC DNA]</scope>
    <source>
        <strain evidence="2 3">IRF9</strain>
    </source>
</reference>
<protein>
    <submittedName>
        <fullName evidence="2">Uncharacterized protein</fullName>
    </submittedName>
</protein>
<keyword evidence="1" id="KW-0812">Transmembrane</keyword>
<sequence>MNNVNENFEKNIHTFRRSVIYSLIFTILEAAYIIYIIAIGIVIPGIGIICSLLGAHLGKNIVDLYIIYKKPKS</sequence>
<feature type="transmembrane region" description="Helical" evidence="1">
    <location>
        <begin position="20"/>
        <end position="40"/>
    </location>
</feature>
<keyword evidence="1" id="KW-0472">Membrane</keyword>
<dbReference type="EMBL" id="CP017269">
    <property type="protein sequence ID" value="AOT70927.1"/>
    <property type="molecule type" value="Genomic_DNA"/>
</dbReference>
<accession>A0A1D8GJ30</accession>
<evidence type="ECO:0000313" key="2">
    <source>
        <dbReference type="EMBL" id="AOT70927.1"/>
    </source>
</evidence>
<evidence type="ECO:0000256" key="1">
    <source>
        <dbReference type="SAM" id="Phobius"/>
    </source>
</evidence>
<dbReference type="Proteomes" id="UP000095743">
    <property type="component" value="Chromosome"/>
</dbReference>
<organism evidence="2 3">
    <name type="scientific">Geosporobacter ferrireducens</name>
    <dbReference type="NCBI Taxonomy" id="1424294"/>
    <lineage>
        <taxon>Bacteria</taxon>
        <taxon>Bacillati</taxon>
        <taxon>Bacillota</taxon>
        <taxon>Clostridia</taxon>
        <taxon>Peptostreptococcales</taxon>
        <taxon>Thermotaleaceae</taxon>
        <taxon>Geosporobacter</taxon>
    </lineage>
</organism>
<name>A0A1D8GJ30_9FIRM</name>
<gene>
    <name evidence="2" type="ORF">Gferi_15975</name>
</gene>
<dbReference type="KEGG" id="gfe:Gferi_15975"/>
<proteinExistence type="predicted"/>